<keyword evidence="3" id="KW-0997">Cell inner membrane</keyword>
<evidence type="ECO:0000256" key="6">
    <source>
        <dbReference type="ARBA" id="ARBA00023136"/>
    </source>
</evidence>
<keyword evidence="5 7" id="KW-1133">Transmembrane helix</keyword>
<dbReference type="GO" id="GO:0005886">
    <property type="term" value="C:plasma membrane"/>
    <property type="evidence" value="ECO:0007669"/>
    <property type="project" value="UniProtKB-SubCell"/>
</dbReference>
<evidence type="ECO:0000256" key="1">
    <source>
        <dbReference type="ARBA" id="ARBA00004533"/>
    </source>
</evidence>
<feature type="domain" description="Mce/MlaD" evidence="8">
    <location>
        <begin position="44"/>
        <end position="133"/>
    </location>
</feature>
<evidence type="ECO:0000256" key="3">
    <source>
        <dbReference type="ARBA" id="ARBA00022519"/>
    </source>
</evidence>
<feature type="transmembrane region" description="Helical" evidence="7">
    <location>
        <begin position="12"/>
        <end position="36"/>
    </location>
</feature>
<keyword evidence="2" id="KW-1003">Cell membrane</keyword>
<name>A0A1W1CZP2_9ZZZZ</name>
<reference evidence="9" key="1">
    <citation type="submission" date="2016-10" db="EMBL/GenBank/DDBJ databases">
        <authorList>
            <person name="de Groot N.N."/>
        </authorList>
    </citation>
    <scope>NUCLEOTIDE SEQUENCE</scope>
</reference>
<evidence type="ECO:0000256" key="7">
    <source>
        <dbReference type="SAM" id="Phobius"/>
    </source>
</evidence>
<dbReference type="PANTHER" id="PTHR30462:SF0">
    <property type="entry name" value="INTERMEMBRANE TRANSPORT PROTEIN YEBT"/>
    <property type="match status" value="1"/>
</dbReference>
<evidence type="ECO:0000313" key="9">
    <source>
        <dbReference type="EMBL" id="SFV71284.1"/>
    </source>
</evidence>
<evidence type="ECO:0000259" key="8">
    <source>
        <dbReference type="Pfam" id="PF02470"/>
    </source>
</evidence>
<organism evidence="9">
    <name type="scientific">hydrothermal vent metagenome</name>
    <dbReference type="NCBI Taxonomy" id="652676"/>
    <lineage>
        <taxon>unclassified sequences</taxon>
        <taxon>metagenomes</taxon>
        <taxon>ecological metagenomes</taxon>
    </lineage>
</organism>
<keyword evidence="4 7" id="KW-0812">Transmembrane</keyword>
<evidence type="ECO:0000256" key="2">
    <source>
        <dbReference type="ARBA" id="ARBA00022475"/>
    </source>
</evidence>
<keyword evidence="6 7" id="KW-0472">Membrane</keyword>
<gene>
    <name evidence="9" type="ORF">MNB_SV-13-1518</name>
</gene>
<dbReference type="InterPro" id="IPR003399">
    <property type="entry name" value="Mce/MlaD"/>
</dbReference>
<proteinExistence type="predicted"/>
<sequence>MSHSIPKVQESSHFTLFTSIWIVPFIALMIAGWLSYQYFDNLGEEVEIIFPQNEGLIAGQSVLKFKNVPIGKVTKIYFDEDIDGVVVRVRMNSKSSNPYMTEHAKFWIVKPELGFSGISGLDTLISGTYIDVSSEKGGSFKSKHIGLTSAYQDSSRGKYIHLISKDLSNVSVGMPLYYKNMKVGKIQYTYLSLDNKHLEVILFIEKKYLSYIHVDSKFWIKNTMRLDLSKGKFDVDIAPLKFLLTGGIMFSSSGEYAGKDIPKNKIFSLYKNETDAQSLVLGSGKKEEKIFLLLSTSSIAGLSDGSVVRFEGFDVGTVVDISLSYNKNMRKMLGEILVKIETSVFRDKQEINSTGEGNLYHAVEEGLRAKITDLDPITGAQFINLTFIHKDEKSKIIEGEKYAIFPMTSQTSSGIMVSVTEILDKLNHLPFEDLVNALESLIKSTETVIQATAEPIASVNDVLLSLSNPINNTNALVLSLSEPIDKSNDLLDVLKASIDDIRKLTSKDSFHVLPDELNTVLATMNEALKETTGVVKSYDSNSLIKAQLAQTLEILTQTSKEMQFFLRMLNRKPNSLIFGDN</sequence>
<feature type="domain" description="Mce/MlaD" evidence="8">
    <location>
        <begin position="294"/>
        <end position="386"/>
    </location>
</feature>
<dbReference type="AlphaFoldDB" id="A0A1W1CZP2"/>
<evidence type="ECO:0000256" key="4">
    <source>
        <dbReference type="ARBA" id="ARBA00022692"/>
    </source>
</evidence>
<comment type="subcellular location">
    <subcellularLocation>
        <location evidence="1">Cell inner membrane</location>
    </subcellularLocation>
</comment>
<dbReference type="Pfam" id="PF02470">
    <property type="entry name" value="MlaD"/>
    <property type="match status" value="2"/>
</dbReference>
<dbReference type="InterPro" id="IPR051800">
    <property type="entry name" value="PqiA-PqiB_transport"/>
</dbReference>
<evidence type="ECO:0000256" key="5">
    <source>
        <dbReference type="ARBA" id="ARBA00022989"/>
    </source>
</evidence>
<accession>A0A1W1CZP2</accession>
<protein>
    <submittedName>
        <fullName evidence="9">Paraquat-inducible protein B</fullName>
    </submittedName>
</protein>
<dbReference type="EMBL" id="FPHM01000225">
    <property type="protein sequence ID" value="SFV71284.1"/>
    <property type="molecule type" value="Genomic_DNA"/>
</dbReference>
<dbReference type="PANTHER" id="PTHR30462">
    <property type="entry name" value="INTERMEMBRANE TRANSPORT PROTEIN PQIB-RELATED"/>
    <property type="match status" value="1"/>
</dbReference>